<feature type="compositionally biased region" description="Low complexity" evidence="2">
    <location>
        <begin position="366"/>
        <end position="375"/>
    </location>
</feature>
<dbReference type="PANTHER" id="PTHR34700:SF4">
    <property type="entry name" value="PHAGE-LIKE ELEMENT PBSX PROTEIN XKDP"/>
    <property type="match status" value="1"/>
</dbReference>
<keyword evidence="3" id="KW-0472">Membrane</keyword>
<comment type="caution">
    <text evidence="5">The sequence shown here is derived from an EMBL/GenBank/DDBJ whole genome shotgun (WGS) entry which is preliminary data.</text>
</comment>
<feature type="domain" description="Bacterial transcriptional activator" evidence="4">
    <location>
        <begin position="872"/>
        <end position="969"/>
    </location>
</feature>
<evidence type="ECO:0000313" key="6">
    <source>
        <dbReference type="Proteomes" id="UP001403094"/>
    </source>
</evidence>
<dbReference type="InterPro" id="IPR036779">
    <property type="entry name" value="LysM_dom_sf"/>
</dbReference>
<protein>
    <submittedName>
        <fullName evidence="5">BTAD domain-containing putative transcriptional regulator</fullName>
    </submittedName>
</protein>
<proteinExistence type="predicted"/>
<feature type="transmembrane region" description="Helical" evidence="3">
    <location>
        <begin position="118"/>
        <end position="138"/>
    </location>
</feature>
<reference evidence="5 6" key="1">
    <citation type="journal article" date="2019" name="Int. J. Syst. Evol. Microbiol.">
        <title>The Global Catalogue of Microorganisms (GCM) 10K type strain sequencing project: providing services to taxonomists for standard genome sequencing and annotation.</title>
        <authorList>
            <consortium name="The Broad Institute Genomics Platform"/>
            <consortium name="The Broad Institute Genome Sequencing Center for Infectious Disease"/>
            <person name="Wu L."/>
            <person name="Ma J."/>
        </authorList>
    </citation>
    <scope>NUCLEOTIDE SEQUENCE [LARGE SCALE GENOMIC DNA]</scope>
    <source>
        <strain evidence="5 6">JCM 14549</strain>
    </source>
</reference>
<keyword evidence="1" id="KW-0902">Two-component regulatory system</keyword>
<keyword evidence="3" id="KW-1133">Transmembrane helix</keyword>
<evidence type="ECO:0000259" key="4">
    <source>
        <dbReference type="Pfam" id="PF03704"/>
    </source>
</evidence>
<dbReference type="InterPro" id="IPR018392">
    <property type="entry name" value="LysM"/>
</dbReference>
<accession>A0ABN2UMA2</accession>
<dbReference type="InterPro" id="IPR011990">
    <property type="entry name" value="TPR-like_helical_dom_sf"/>
</dbReference>
<evidence type="ECO:0000256" key="3">
    <source>
        <dbReference type="SAM" id="Phobius"/>
    </source>
</evidence>
<dbReference type="Pfam" id="PF03704">
    <property type="entry name" value="BTAD"/>
    <property type="match status" value="1"/>
</dbReference>
<name>A0ABN2UMA2_9ACTN</name>
<dbReference type="PANTHER" id="PTHR34700">
    <property type="entry name" value="POTASSIUM BINDING PROTEIN KBP"/>
    <property type="match status" value="1"/>
</dbReference>
<dbReference type="InterPro" id="IPR052196">
    <property type="entry name" value="Bact_Kbp"/>
</dbReference>
<keyword evidence="3" id="KW-0812">Transmembrane</keyword>
<dbReference type="EMBL" id="BAAANQ010000001">
    <property type="protein sequence ID" value="GAA2039860.1"/>
    <property type="molecule type" value="Genomic_DNA"/>
</dbReference>
<sequence>MARTTPTGGGNRTPVPVKVGRSFGDIMKALFAFLALAALVVGVPFSLAVLIGWPLPRTMPSLDTLQNEISTTVFLKVLALFVWIAWAQFTACVLVEVKAALSGVGIPARVPGAGPSQLLARQLVGMLLLISASAASFVPGIGGIGGAFDGGGSAQVVAEAEQTPGGAGGGGGHGVEHAFRTDGGGTEAEPAMALPNEAAGAEDSAEAPTKYYRIQPPEGRHHDTLWGIAERHLDDGLRYKEIYQLNKDRVQPDGSKLTEASLIRPGWILEMPADAHGGELVEMPHDVEELSQDEAEEFRDYQRTGDTEWPAADAEPGPGPGTGPEQAGIAVPELGLAPEDAGGGPSLPAFDTTPLQQLPDGDAAEQEAQAAQEAGDEAGFGLPEALLGAPLLAAGLLMALGRTRRNALWASAAGTLTGRGVGDDLAPTTPAAHDVRDALLVGAAPEAVGFLDRALRRLSAALDAEGKVLPPVYAAWLTGHELHLQLAAPAGRPPAPWEPGQSDTYWTVRRDRLPAAGAAGEAPDAEAPYPGLVSLGVRDDMRLLLNLEAVPGIVSVTGARADREAVLASIAAELATSGWADRMTVSLVGFGGELTALAPTRVRYLDDVAGLLEVMETETNLRRGALRHTGQESILTGRTGPARQQQWAPHLVLIGAVPTAEQADRLAALAAVSAQLGIGYLVTSDRPDLPGIAWEFEISDAGVLTEPEMGLELTAQVLPAAQRAAVVELFAELTREPAGGAAGVPGPAFTVDLSQRGKPDVYAQVMGGYEITGLSVPDAERGEQLREALALLLLHREGVHPRVLGSALWPRGVPDDVRDALIERLGGWLGRDATGARRLLVAEDGRLSLAAGVVSDWDVLRTLHHRAVSVGGGTAAERKRQLTDALSLARGPLLAGVREGGRFGWLEHEIVDAQYPLLVSEIALKLSAEQLASGGSEQAYVAIRSALAASPTDERLWNELLRSAKATGKAEWLRGAADWLIAHHAHLYGPAQALPAQTEALLDELLPGWRSTVGAAG</sequence>
<dbReference type="CDD" id="cd00118">
    <property type="entry name" value="LysM"/>
    <property type="match status" value="1"/>
</dbReference>
<feature type="transmembrane region" description="Helical" evidence="3">
    <location>
        <begin position="73"/>
        <end position="97"/>
    </location>
</feature>
<evidence type="ECO:0000256" key="2">
    <source>
        <dbReference type="SAM" id="MobiDB-lite"/>
    </source>
</evidence>
<dbReference type="InterPro" id="IPR005158">
    <property type="entry name" value="BTAD"/>
</dbReference>
<dbReference type="Gene3D" id="3.10.350.10">
    <property type="entry name" value="LysM domain"/>
    <property type="match status" value="1"/>
</dbReference>
<dbReference type="RefSeq" id="WP_346069250.1">
    <property type="nucleotide sequence ID" value="NZ_BAAANQ010000001.1"/>
</dbReference>
<organism evidence="5 6">
    <name type="scientific">Streptomyces cheonanensis</name>
    <dbReference type="NCBI Taxonomy" id="312720"/>
    <lineage>
        <taxon>Bacteria</taxon>
        <taxon>Bacillati</taxon>
        <taxon>Actinomycetota</taxon>
        <taxon>Actinomycetes</taxon>
        <taxon>Kitasatosporales</taxon>
        <taxon>Streptomycetaceae</taxon>
        <taxon>Streptomyces</taxon>
    </lineage>
</organism>
<dbReference type="Proteomes" id="UP001403094">
    <property type="component" value="Unassembled WGS sequence"/>
</dbReference>
<feature type="transmembrane region" description="Helical" evidence="3">
    <location>
        <begin position="30"/>
        <end position="53"/>
    </location>
</feature>
<evidence type="ECO:0000313" key="5">
    <source>
        <dbReference type="EMBL" id="GAA2039860.1"/>
    </source>
</evidence>
<dbReference type="Gene3D" id="1.25.40.10">
    <property type="entry name" value="Tetratricopeptide repeat domain"/>
    <property type="match status" value="1"/>
</dbReference>
<feature type="region of interest" description="Disordered" evidence="2">
    <location>
        <begin position="307"/>
        <end position="375"/>
    </location>
</feature>
<gene>
    <name evidence="5" type="ORF">GCM10009757_01100</name>
</gene>
<evidence type="ECO:0000256" key="1">
    <source>
        <dbReference type="ARBA" id="ARBA00023012"/>
    </source>
</evidence>
<keyword evidence="6" id="KW-1185">Reference proteome</keyword>